<evidence type="ECO:0000313" key="6">
    <source>
        <dbReference type="Proteomes" id="UP000037020"/>
    </source>
</evidence>
<dbReference type="Proteomes" id="UP000037020">
    <property type="component" value="Unassembled WGS sequence"/>
</dbReference>
<gene>
    <name evidence="5" type="ORF">ADK38_02160</name>
</gene>
<comment type="similarity">
    <text evidence="1">Belongs to the delta endotoxin family.</text>
</comment>
<dbReference type="Gene3D" id="1.20.190.10">
    <property type="entry name" value="Pesticidal crystal protein, N-terminal domain"/>
    <property type="match status" value="1"/>
</dbReference>
<dbReference type="EMBL" id="LGUT01000170">
    <property type="protein sequence ID" value="KOG91618.1"/>
    <property type="molecule type" value="Genomic_DNA"/>
</dbReference>
<evidence type="ECO:0000256" key="4">
    <source>
        <dbReference type="ARBA" id="ARBA00023026"/>
    </source>
</evidence>
<sequence length="673" mass="76191">MLRLGPLDGSEPVWVYEGDRINAAGFGDTICLAPAGNGNARLAGASEISSGFVDVSFDIFPADWKVQKNDDLVFEETDGYLEKYLDYFNAAMKTGIETIFSLGKVPGGSAVSFLWDKFFSWWRGQIYQEVTLEDKLNKIVEWTKVYVAKEISDVVKNDILAAYKTFQEHAVPYTTALTEYKNAKPEDKDYWRKRVNDEYGFVAQGARTILSKCESQSSEKGGETLVFIYCLTMSLYCTAVRDRLIFHQEWGLKPPEVGDLKNQLSTTAWDFFVNMQKILFELPLLYYYQGSAGRTDSLIGKDPTGNNKLDTQHTLSGIMKVMRVMRGHAYMNPRRYKNEIKPVQGTGTIDKKGLDLQIRPNLPETTILQPFHLGSERLPQKATSPYSVKASIDRDKADTEQFTIRCLFASVHSDHPSQGNAGDPIPDQIKLNGTSITGHPMEAEKEVKYRIIHDTRDNNNTFWNRTGVKQGFDKENYVRYVYMDFGTHDFEKKGQYTLEFPAGSRLCAADICFVTPDEKPVDPVSEFVLDVDGNPVNPQDDYYLVLLSSSSTYLSVSDDKKKLLLVTSAPKQQVRISKKDFKPPYDKLAYNEPFSVAFQNKYDVGWGQVRLRLNANGELYSGDPAQFYQHTEIGLLQLEGSKKKLAQKEGVPGRVVLSETGENDYLWAFKKFL</sequence>
<accession>A0ABR5JE63</accession>
<evidence type="ECO:0000256" key="2">
    <source>
        <dbReference type="ARBA" id="ARBA00022656"/>
    </source>
</evidence>
<keyword evidence="3" id="KW-0749">Sporulation</keyword>
<evidence type="ECO:0000256" key="3">
    <source>
        <dbReference type="ARBA" id="ARBA00022969"/>
    </source>
</evidence>
<dbReference type="SUPFAM" id="SSF56849">
    <property type="entry name" value="delta-Endotoxin (insectocide), N-terminal domain"/>
    <property type="match status" value="1"/>
</dbReference>
<protein>
    <submittedName>
        <fullName evidence="5">Uncharacterized protein</fullName>
    </submittedName>
</protein>
<evidence type="ECO:0000256" key="1">
    <source>
        <dbReference type="ARBA" id="ARBA00007819"/>
    </source>
</evidence>
<keyword evidence="4" id="KW-0843">Virulence</keyword>
<organism evidence="5 6">
    <name type="scientific">Streptomyces varsoviensis</name>
    <dbReference type="NCBI Taxonomy" id="67373"/>
    <lineage>
        <taxon>Bacteria</taxon>
        <taxon>Bacillati</taxon>
        <taxon>Actinomycetota</taxon>
        <taxon>Actinomycetes</taxon>
        <taxon>Kitasatosporales</taxon>
        <taxon>Streptomycetaceae</taxon>
        <taxon>Streptomyces</taxon>
    </lineage>
</organism>
<proteinExistence type="inferred from homology"/>
<comment type="caution">
    <text evidence="5">The sequence shown here is derived from an EMBL/GenBank/DDBJ whole genome shotgun (WGS) entry which is preliminary data.</text>
</comment>
<dbReference type="InterPro" id="IPR036716">
    <property type="entry name" value="Pest_crys_N_sf"/>
</dbReference>
<keyword evidence="6" id="KW-1185">Reference proteome</keyword>
<reference evidence="5 6" key="1">
    <citation type="submission" date="2015-07" db="EMBL/GenBank/DDBJ databases">
        <authorList>
            <person name="Ju K.-S."/>
            <person name="Doroghazi J.R."/>
            <person name="Metcalf W.W."/>
        </authorList>
    </citation>
    <scope>NUCLEOTIDE SEQUENCE [LARGE SCALE GENOMIC DNA]</scope>
    <source>
        <strain evidence="5 6">NRRL B-3589</strain>
    </source>
</reference>
<keyword evidence="2" id="KW-0800">Toxin</keyword>
<name>A0ABR5JE63_9ACTN</name>
<evidence type="ECO:0000313" key="5">
    <source>
        <dbReference type="EMBL" id="KOG91618.1"/>
    </source>
</evidence>